<dbReference type="PANTHER" id="PTHR34582:SF6">
    <property type="entry name" value="UPF0702 TRANSMEMBRANE PROTEIN YCAP"/>
    <property type="match status" value="1"/>
</dbReference>
<evidence type="ECO:0000256" key="4">
    <source>
        <dbReference type="ARBA" id="ARBA00022692"/>
    </source>
</evidence>
<keyword evidence="5 7" id="KW-1133">Transmembrane helix</keyword>
<sequence length="168" mass="17791">METWFGAAWTTIGFVAGGTLAIYASTVVAVRLAGRRTVAQMSAYDAVVTIALGSVLATTAVSKDVSYAVGATAIVTLLVLQVGLAFVRRRFPRLRRLLEFAPEVVVEDGEVHLPTGPSTSQMTLDELRSQLRKQGVVDESSPALVLLEPDGRISVLSDADPAAALGRH</sequence>
<keyword evidence="10" id="KW-1185">Reference proteome</keyword>
<evidence type="ECO:0000313" key="10">
    <source>
        <dbReference type="Proteomes" id="UP001216390"/>
    </source>
</evidence>
<dbReference type="KEGG" id="ima:PO878_08845"/>
<dbReference type="RefSeq" id="WP_272738345.1">
    <property type="nucleotide sequence ID" value="NZ_CP116942.1"/>
</dbReference>
<evidence type="ECO:0000256" key="5">
    <source>
        <dbReference type="ARBA" id="ARBA00022989"/>
    </source>
</evidence>
<gene>
    <name evidence="9" type="ORF">PO878_08845</name>
</gene>
<protein>
    <submittedName>
        <fullName evidence="9">DUF421 domain-containing protein</fullName>
    </submittedName>
</protein>
<evidence type="ECO:0000256" key="7">
    <source>
        <dbReference type="SAM" id="Phobius"/>
    </source>
</evidence>
<dbReference type="GO" id="GO:0005886">
    <property type="term" value="C:plasma membrane"/>
    <property type="evidence" value="ECO:0007669"/>
    <property type="project" value="UniProtKB-SubCell"/>
</dbReference>
<organism evidence="9 10">
    <name type="scientific">Iamia majanohamensis</name>
    <dbReference type="NCBI Taxonomy" id="467976"/>
    <lineage>
        <taxon>Bacteria</taxon>
        <taxon>Bacillati</taxon>
        <taxon>Actinomycetota</taxon>
        <taxon>Acidimicrobiia</taxon>
        <taxon>Acidimicrobiales</taxon>
        <taxon>Iamiaceae</taxon>
        <taxon>Iamia</taxon>
    </lineage>
</organism>
<dbReference type="Pfam" id="PF04239">
    <property type="entry name" value="DUF421"/>
    <property type="match status" value="1"/>
</dbReference>
<dbReference type="InterPro" id="IPR007353">
    <property type="entry name" value="DUF421"/>
</dbReference>
<dbReference type="PANTHER" id="PTHR34582">
    <property type="entry name" value="UPF0702 TRANSMEMBRANE PROTEIN YCAP"/>
    <property type="match status" value="1"/>
</dbReference>
<feature type="transmembrane region" description="Helical" evidence="7">
    <location>
        <begin position="42"/>
        <end position="61"/>
    </location>
</feature>
<feature type="transmembrane region" description="Helical" evidence="7">
    <location>
        <begin position="67"/>
        <end position="87"/>
    </location>
</feature>
<keyword evidence="3" id="KW-1003">Cell membrane</keyword>
<accession>A0AAF0BX97</accession>
<dbReference type="InterPro" id="IPR023090">
    <property type="entry name" value="UPF0702_alpha/beta_dom_sf"/>
</dbReference>
<dbReference type="Proteomes" id="UP001216390">
    <property type="component" value="Chromosome"/>
</dbReference>
<dbReference type="Gene3D" id="3.30.240.20">
    <property type="entry name" value="bsu07140 like domains"/>
    <property type="match status" value="1"/>
</dbReference>
<evidence type="ECO:0000256" key="3">
    <source>
        <dbReference type="ARBA" id="ARBA00022475"/>
    </source>
</evidence>
<comment type="subcellular location">
    <subcellularLocation>
        <location evidence="1">Cell membrane</location>
        <topology evidence="1">Multi-pass membrane protein</topology>
    </subcellularLocation>
</comment>
<evidence type="ECO:0000256" key="2">
    <source>
        <dbReference type="ARBA" id="ARBA00006448"/>
    </source>
</evidence>
<proteinExistence type="inferred from homology"/>
<comment type="similarity">
    <text evidence="2">Belongs to the UPF0702 family.</text>
</comment>
<dbReference type="AlphaFoldDB" id="A0AAF0BX97"/>
<keyword evidence="6 7" id="KW-0472">Membrane</keyword>
<dbReference type="EMBL" id="CP116942">
    <property type="protein sequence ID" value="WCO68830.1"/>
    <property type="molecule type" value="Genomic_DNA"/>
</dbReference>
<keyword evidence="4 7" id="KW-0812">Transmembrane</keyword>
<evidence type="ECO:0000259" key="8">
    <source>
        <dbReference type="Pfam" id="PF04239"/>
    </source>
</evidence>
<evidence type="ECO:0000256" key="6">
    <source>
        <dbReference type="ARBA" id="ARBA00023136"/>
    </source>
</evidence>
<evidence type="ECO:0000256" key="1">
    <source>
        <dbReference type="ARBA" id="ARBA00004651"/>
    </source>
</evidence>
<reference evidence="9" key="1">
    <citation type="submission" date="2023-01" db="EMBL/GenBank/DDBJ databases">
        <title>The diversity of Class Acidimicrobiia in South China Sea sediment environments and the proposal of Iamia marina sp. nov., a novel species of the genus Iamia.</title>
        <authorList>
            <person name="He Y."/>
            <person name="Tian X."/>
        </authorList>
    </citation>
    <scope>NUCLEOTIDE SEQUENCE</scope>
    <source>
        <strain evidence="9">DSM 19957</strain>
    </source>
</reference>
<feature type="domain" description="YetF C-terminal" evidence="8">
    <location>
        <begin position="90"/>
        <end position="160"/>
    </location>
</feature>
<evidence type="ECO:0000313" key="9">
    <source>
        <dbReference type="EMBL" id="WCO68830.1"/>
    </source>
</evidence>
<feature type="transmembrane region" description="Helical" evidence="7">
    <location>
        <begin position="6"/>
        <end position="30"/>
    </location>
</feature>
<name>A0AAF0BX97_9ACTN</name>